<evidence type="ECO:0000313" key="3">
    <source>
        <dbReference type="Proteomes" id="UP001247620"/>
    </source>
</evidence>
<reference evidence="2 3" key="1">
    <citation type="submission" date="2023-07" db="EMBL/GenBank/DDBJ databases">
        <title>Sorghum-associated microbial communities from plants grown in Nebraska, USA.</title>
        <authorList>
            <person name="Schachtman D."/>
        </authorList>
    </citation>
    <scope>NUCLEOTIDE SEQUENCE [LARGE SCALE GENOMIC DNA]</scope>
    <source>
        <strain evidence="2 3">3262</strain>
    </source>
</reference>
<dbReference type="EMBL" id="JAVDUU010000004">
    <property type="protein sequence ID" value="MDR6944195.1"/>
    <property type="molecule type" value="Genomic_DNA"/>
</dbReference>
<evidence type="ECO:0000256" key="1">
    <source>
        <dbReference type="SAM" id="MobiDB-lite"/>
    </source>
</evidence>
<protein>
    <submittedName>
        <fullName evidence="2">Uncharacterized protein</fullName>
    </submittedName>
</protein>
<name>A0ABU1TG73_9SPHI</name>
<proteinExistence type="predicted"/>
<sequence length="58" mass="6476">MPQGGFFDKDTTGQRSFYESSGSHTNRSNFKPSIPNKKTSNTSFKTEALEILAIYEIA</sequence>
<comment type="caution">
    <text evidence="2">The sequence shown here is derived from an EMBL/GenBank/DDBJ whole genome shotgun (WGS) entry which is preliminary data.</text>
</comment>
<organism evidence="2 3">
    <name type="scientific">Mucilaginibacter pocheonensis</name>
    <dbReference type="NCBI Taxonomy" id="398050"/>
    <lineage>
        <taxon>Bacteria</taxon>
        <taxon>Pseudomonadati</taxon>
        <taxon>Bacteroidota</taxon>
        <taxon>Sphingobacteriia</taxon>
        <taxon>Sphingobacteriales</taxon>
        <taxon>Sphingobacteriaceae</taxon>
        <taxon>Mucilaginibacter</taxon>
    </lineage>
</organism>
<evidence type="ECO:0000313" key="2">
    <source>
        <dbReference type="EMBL" id="MDR6944195.1"/>
    </source>
</evidence>
<feature type="compositionally biased region" description="Polar residues" evidence="1">
    <location>
        <begin position="13"/>
        <end position="42"/>
    </location>
</feature>
<gene>
    <name evidence="2" type="ORF">J2W55_004055</name>
</gene>
<keyword evidence="3" id="KW-1185">Reference proteome</keyword>
<feature type="region of interest" description="Disordered" evidence="1">
    <location>
        <begin position="1"/>
        <end position="42"/>
    </location>
</feature>
<accession>A0ABU1TG73</accession>
<dbReference type="Proteomes" id="UP001247620">
    <property type="component" value="Unassembled WGS sequence"/>
</dbReference>